<dbReference type="EC" id="2.6.1.-" evidence="4"/>
<evidence type="ECO:0000256" key="2">
    <source>
        <dbReference type="ARBA" id="ARBA00022898"/>
    </source>
</evidence>
<dbReference type="InterPro" id="IPR015422">
    <property type="entry name" value="PyrdxlP-dep_Trfase_small"/>
</dbReference>
<dbReference type="Gene3D" id="3.40.640.10">
    <property type="entry name" value="Type I PLP-dependent aspartate aminotransferase-like (Major domain)"/>
    <property type="match status" value="1"/>
</dbReference>
<dbReference type="AlphaFoldDB" id="A0A1V6C6F2"/>
<dbReference type="GO" id="GO:0008483">
    <property type="term" value="F:transaminase activity"/>
    <property type="evidence" value="ECO:0007669"/>
    <property type="project" value="UniProtKB-KW"/>
</dbReference>
<comment type="caution">
    <text evidence="4">The sequence shown here is derived from an EMBL/GenBank/DDBJ whole genome shotgun (WGS) entry which is preliminary data.</text>
</comment>
<dbReference type="EMBL" id="MWDQ01000126">
    <property type="protein sequence ID" value="OQB72486.1"/>
    <property type="molecule type" value="Genomic_DNA"/>
</dbReference>
<protein>
    <submittedName>
        <fullName evidence="4">3-aminobutyryl-CoA aminotransferase</fullName>
        <ecNumber evidence="4">2.6.1.-</ecNumber>
    </submittedName>
</protein>
<comment type="cofactor">
    <cofactor evidence="1">
        <name>pyridoxal 5'-phosphate</name>
        <dbReference type="ChEBI" id="CHEBI:597326"/>
    </cofactor>
</comment>
<accession>A0A1V6C6F2</accession>
<dbReference type="InterPro" id="IPR015421">
    <property type="entry name" value="PyrdxlP-dep_Trfase_major"/>
</dbReference>
<dbReference type="PANTHER" id="PTHR43713">
    <property type="entry name" value="GLUTAMATE-1-SEMIALDEHYDE 2,1-AMINOMUTASE"/>
    <property type="match status" value="1"/>
</dbReference>
<dbReference type="SUPFAM" id="SSF53383">
    <property type="entry name" value="PLP-dependent transferases"/>
    <property type="match status" value="1"/>
</dbReference>
<dbReference type="InterPro" id="IPR005814">
    <property type="entry name" value="Aminotrans_3"/>
</dbReference>
<name>A0A1V6C6F2_UNCT6</name>
<dbReference type="Gene3D" id="3.90.1150.10">
    <property type="entry name" value="Aspartate Aminotransferase, domain 1"/>
    <property type="match status" value="1"/>
</dbReference>
<sequence>MWDLDGNAFKDFSIFGIGSCVLGYADSDVNKKVINAIKQGSMSTLNCPEEVELAQILLKMHPWAHMVRFARCGGEAMAIAVRIARAYTGKDTIAFCGYHGWHDWYISANIGDNSNLDGHLLPGLDPAGVPRCLRGTSVPFTYNRIDELIKITRENKLAAIVMEPMRSTWPEDDFLNKVRDIAEKTNAVLIFDEITSGFRMTVGGVHTILKVQPDIVVYAKAISNGFPMAAIVGKGRIMDMATSKSFISSTYWTERIGPVAAMATIKKMKEKNVPKHLIYIGNKITELWLTSAKDNGIKIKISGMPPLTTFSFDYGRNSQAIQTFFTREMLKAGYLAYKSVYVSYAHKEKDVNKYISELDHVFGRIGYLIKKGNIQQTLKGNVAREGFKRLA</sequence>
<evidence type="ECO:0000256" key="1">
    <source>
        <dbReference type="ARBA" id="ARBA00001933"/>
    </source>
</evidence>
<gene>
    <name evidence="4" type="primary">kat</name>
    <name evidence="4" type="ORF">BWX89_01293</name>
</gene>
<evidence type="ECO:0000313" key="4">
    <source>
        <dbReference type="EMBL" id="OQB72486.1"/>
    </source>
</evidence>
<keyword evidence="2 3" id="KW-0663">Pyridoxal phosphate</keyword>
<dbReference type="Pfam" id="PF00202">
    <property type="entry name" value="Aminotran_3"/>
    <property type="match status" value="1"/>
</dbReference>
<organism evidence="4">
    <name type="scientific">candidate division TA06 bacterium ADurb.Bin131</name>
    <dbReference type="NCBI Taxonomy" id="1852827"/>
    <lineage>
        <taxon>Bacteria</taxon>
        <taxon>Bacteria division TA06</taxon>
    </lineage>
</organism>
<keyword evidence="4" id="KW-0032">Aminotransferase</keyword>
<evidence type="ECO:0000256" key="3">
    <source>
        <dbReference type="RuleBase" id="RU003560"/>
    </source>
</evidence>
<dbReference type="Proteomes" id="UP000485562">
    <property type="component" value="Unassembled WGS sequence"/>
</dbReference>
<comment type="similarity">
    <text evidence="3">Belongs to the class-III pyridoxal-phosphate-dependent aminotransferase family.</text>
</comment>
<dbReference type="PANTHER" id="PTHR43713:SF3">
    <property type="entry name" value="GLUTAMATE-1-SEMIALDEHYDE 2,1-AMINOMUTASE 1, CHLOROPLASTIC-RELATED"/>
    <property type="match status" value="1"/>
</dbReference>
<keyword evidence="4" id="KW-0808">Transferase</keyword>
<dbReference type="InterPro" id="IPR015424">
    <property type="entry name" value="PyrdxlP-dep_Trfase"/>
</dbReference>
<dbReference type="GO" id="GO:0030170">
    <property type="term" value="F:pyridoxal phosphate binding"/>
    <property type="evidence" value="ECO:0007669"/>
    <property type="project" value="InterPro"/>
</dbReference>
<proteinExistence type="inferred from homology"/>
<reference evidence="4" key="1">
    <citation type="submission" date="2017-02" db="EMBL/GenBank/DDBJ databases">
        <title>Delving into the versatile metabolic prowess of the omnipresent phylum Bacteroidetes.</title>
        <authorList>
            <person name="Nobu M.K."/>
            <person name="Mei R."/>
            <person name="Narihiro T."/>
            <person name="Kuroda K."/>
            <person name="Liu W.-T."/>
        </authorList>
    </citation>
    <scope>NUCLEOTIDE SEQUENCE</scope>
    <source>
        <strain evidence="4">ADurb.Bin131</strain>
    </source>
</reference>